<gene>
    <name evidence="13" type="ORF">SNE40_013891</name>
</gene>
<dbReference type="GO" id="GO:0008270">
    <property type="term" value="F:zinc ion binding"/>
    <property type="evidence" value="ECO:0007669"/>
    <property type="project" value="UniProtKB-KW"/>
</dbReference>
<evidence type="ECO:0000256" key="11">
    <source>
        <dbReference type="SAM" id="MobiDB-lite"/>
    </source>
</evidence>
<feature type="domain" description="C2H2-type" evidence="12">
    <location>
        <begin position="947"/>
        <end position="974"/>
    </location>
</feature>
<keyword evidence="6" id="KW-0805">Transcription regulation</keyword>
<feature type="compositionally biased region" description="Basic and acidic residues" evidence="11">
    <location>
        <begin position="681"/>
        <end position="690"/>
    </location>
</feature>
<feature type="domain" description="C2H2-type" evidence="12">
    <location>
        <begin position="890"/>
        <end position="913"/>
    </location>
</feature>
<dbReference type="PANTHER" id="PTHR24393">
    <property type="entry name" value="ZINC FINGER PROTEIN"/>
    <property type="match status" value="1"/>
</dbReference>
<dbReference type="SUPFAM" id="SSF57667">
    <property type="entry name" value="beta-beta-alpha zinc fingers"/>
    <property type="match status" value="4"/>
</dbReference>
<keyword evidence="8" id="KW-0804">Transcription</keyword>
<keyword evidence="3" id="KW-0677">Repeat</keyword>
<feature type="domain" description="C2H2-type" evidence="12">
    <location>
        <begin position="1036"/>
        <end position="1063"/>
    </location>
</feature>
<keyword evidence="9" id="KW-0539">Nucleus</keyword>
<feature type="region of interest" description="Disordered" evidence="11">
    <location>
        <begin position="677"/>
        <end position="738"/>
    </location>
</feature>
<dbReference type="Proteomes" id="UP001347796">
    <property type="component" value="Unassembled WGS sequence"/>
</dbReference>
<evidence type="ECO:0000313" key="13">
    <source>
        <dbReference type="EMBL" id="KAK6175424.1"/>
    </source>
</evidence>
<keyword evidence="7" id="KW-0238">DNA-binding</keyword>
<feature type="compositionally biased region" description="Acidic residues" evidence="11">
    <location>
        <begin position="691"/>
        <end position="701"/>
    </location>
</feature>
<evidence type="ECO:0000259" key="12">
    <source>
        <dbReference type="PROSITE" id="PS50157"/>
    </source>
</evidence>
<name>A0AAN8PGB1_PATCE</name>
<evidence type="ECO:0000256" key="5">
    <source>
        <dbReference type="ARBA" id="ARBA00022833"/>
    </source>
</evidence>
<keyword evidence="2" id="KW-0479">Metal-binding</keyword>
<dbReference type="InterPro" id="IPR013087">
    <property type="entry name" value="Znf_C2H2_type"/>
</dbReference>
<evidence type="ECO:0000256" key="7">
    <source>
        <dbReference type="ARBA" id="ARBA00023125"/>
    </source>
</evidence>
<keyword evidence="4 10" id="KW-0863">Zinc-finger</keyword>
<dbReference type="PROSITE" id="PS50157">
    <property type="entry name" value="ZINC_FINGER_C2H2_2"/>
    <property type="match status" value="10"/>
</dbReference>
<proteinExistence type="predicted"/>
<dbReference type="GO" id="GO:0000978">
    <property type="term" value="F:RNA polymerase II cis-regulatory region sequence-specific DNA binding"/>
    <property type="evidence" value="ECO:0007669"/>
    <property type="project" value="TreeGrafter"/>
</dbReference>
<dbReference type="FunFam" id="3.30.160.60:FF:000624">
    <property type="entry name" value="zinc finger protein 697"/>
    <property type="match status" value="1"/>
</dbReference>
<dbReference type="GO" id="GO:0001228">
    <property type="term" value="F:DNA-binding transcription activator activity, RNA polymerase II-specific"/>
    <property type="evidence" value="ECO:0007669"/>
    <property type="project" value="TreeGrafter"/>
</dbReference>
<feature type="domain" description="C2H2-type" evidence="12">
    <location>
        <begin position="919"/>
        <end position="946"/>
    </location>
</feature>
<evidence type="ECO:0000256" key="3">
    <source>
        <dbReference type="ARBA" id="ARBA00022737"/>
    </source>
</evidence>
<feature type="compositionally biased region" description="Acidic residues" evidence="11">
    <location>
        <begin position="715"/>
        <end position="728"/>
    </location>
</feature>
<dbReference type="GO" id="GO:0005634">
    <property type="term" value="C:nucleus"/>
    <property type="evidence" value="ECO:0007669"/>
    <property type="project" value="UniProtKB-SubCell"/>
</dbReference>
<evidence type="ECO:0000256" key="4">
    <source>
        <dbReference type="ARBA" id="ARBA00022771"/>
    </source>
</evidence>
<keyword evidence="5" id="KW-0862">Zinc</keyword>
<dbReference type="Gene3D" id="3.30.160.60">
    <property type="entry name" value="Classic Zinc Finger"/>
    <property type="match status" value="6"/>
</dbReference>
<dbReference type="Pfam" id="PF00096">
    <property type="entry name" value="zf-C2H2"/>
    <property type="match status" value="3"/>
</dbReference>
<feature type="domain" description="C2H2-type" evidence="12">
    <location>
        <begin position="1158"/>
        <end position="1182"/>
    </location>
</feature>
<accession>A0AAN8PGB1</accession>
<comment type="caution">
    <text evidence="13">The sequence shown here is derived from an EMBL/GenBank/DDBJ whole genome shotgun (WGS) entry which is preliminary data.</text>
</comment>
<feature type="domain" description="C2H2-type" evidence="12">
    <location>
        <begin position="864"/>
        <end position="891"/>
    </location>
</feature>
<dbReference type="PANTHER" id="PTHR24393:SF34">
    <property type="entry name" value="PR_SET DOMAIN 13"/>
    <property type="match status" value="1"/>
</dbReference>
<feature type="compositionally biased region" description="Polar residues" evidence="11">
    <location>
        <begin position="704"/>
        <end position="713"/>
    </location>
</feature>
<keyword evidence="14" id="KW-1185">Reference proteome</keyword>
<feature type="region of interest" description="Disordered" evidence="11">
    <location>
        <begin position="628"/>
        <end position="665"/>
    </location>
</feature>
<reference evidence="13 14" key="1">
    <citation type="submission" date="2024-01" db="EMBL/GenBank/DDBJ databases">
        <title>The genome of the rayed Mediterranean limpet Patella caerulea (Linnaeus, 1758).</title>
        <authorList>
            <person name="Anh-Thu Weber A."/>
            <person name="Halstead-Nussloch G."/>
        </authorList>
    </citation>
    <scope>NUCLEOTIDE SEQUENCE [LARGE SCALE GENOMIC DNA]</scope>
    <source>
        <strain evidence="13">AATW-2023a</strain>
        <tissue evidence="13">Whole specimen</tissue>
    </source>
</reference>
<dbReference type="PROSITE" id="PS00028">
    <property type="entry name" value="ZINC_FINGER_C2H2_1"/>
    <property type="match status" value="10"/>
</dbReference>
<dbReference type="InterPro" id="IPR036236">
    <property type="entry name" value="Znf_C2H2_sf"/>
</dbReference>
<protein>
    <recommendedName>
        <fullName evidence="12">C2H2-type domain-containing protein</fullName>
    </recommendedName>
</protein>
<evidence type="ECO:0000256" key="2">
    <source>
        <dbReference type="ARBA" id="ARBA00022723"/>
    </source>
</evidence>
<feature type="domain" description="C2H2-type" evidence="12">
    <location>
        <begin position="979"/>
        <end position="1006"/>
    </location>
</feature>
<dbReference type="EMBL" id="JAZGQO010000010">
    <property type="protein sequence ID" value="KAK6175424.1"/>
    <property type="molecule type" value="Genomic_DNA"/>
</dbReference>
<feature type="domain" description="C2H2-type" evidence="12">
    <location>
        <begin position="1064"/>
        <end position="1082"/>
    </location>
</feature>
<feature type="compositionally biased region" description="Polar residues" evidence="11">
    <location>
        <begin position="729"/>
        <end position="738"/>
    </location>
</feature>
<comment type="subcellular location">
    <subcellularLocation>
        <location evidence="1">Nucleus</location>
    </subcellularLocation>
</comment>
<dbReference type="FunFam" id="3.30.160.60:FF:000446">
    <property type="entry name" value="Zinc finger protein"/>
    <property type="match status" value="1"/>
</dbReference>
<feature type="domain" description="C2H2-type" evidence="12">
    <location>
        <begin position="802"/>
        <end position="830"/>
    </location>
</feature>
<sequence length="1182" mass="135620">MENKIMPRVRTFIKRGDTVEIDKCSKDDCCDGMYHCPYCDKTVFKPTRSTKTIDHIQLSHFPHAVYFKDLIILKCFLTCNKSGHYHCPCCSKEILKRANFKDHLIGHLKKDNEDTGHVQAPNFKQPKKIEFSDSNDISLCELPCQKDGKKHYHCHICKTKCFVDLSSTLTHVWRCSQEPKDKPRKTIPLPINDHVLDPENITHHISVVRRIEDLPIVRCTRDNCCENKFHCVLCPADKFKPNFQNHLKDHYTTHWKNRVEIDGYNSLICYCSSLPVSTNNTINNRQHFHCPFCGITRRHKIAMEVHVDGCSGRGNIDKTIITSNKDQMVDAEKIVDAANIVDSEIIVSEKLVDPSVVVTNKTVDSSVVVSEKMVDELKVDIDSRDMFVSEDMVESELNDVEMVDPTAKTEAVEDITENDTKSMNEENGIAVIDKGGESLLDIHDSKDEQSESVHSPISEKSCSKSVEDMKLFGTLFGLIPGSIQELLGSSQEIINSCLSDIAQSTCTTLRWFSHQENRFAMLSGDFRSLDMAQKLFTSKLTEKNIKTGPDITRNSYPSNSSPEDDLIQNVVQNIIENHNQVIEEKPKEIVSKIMDQASSDMKIIKTHKKRGRPKKVSAEKPKDLSFKPFSTVIDAPNNQRYNTRGKRVKVYNSRGDDIDGYDEDVEDKDYELPLKSLNRSLENEQNKRDDNDDDDDVNDDDPIQKSSVSTMTYLSDEDEDYEDGETEETNNQSYENSNVDNEMMNSTLYIPPIKVIKPTVPIQITANEENGKCPVCDFQSEDFFILVNHTLQNHPDYPVKSLSCEICEKFFQKQLGLLRHLERIHCPQQQTVEFSCEYCVRKYKTAKLLAWHLSFTHKISTISLVCKKCDYAASSPLDLRKHKLTHRGEKECEQCGKTFKYFCLLKTHIETVHKPTANFSCEHCDKVFSHSKYLKSHLKRHTGVKPHICNICNAAFYESNTLKSHEETHLDSKDRKYRYICSYCGSKYNNKTNFEEHLNKHTGNKPHKCVHCDKAFGYKTMLSQHIRFSHSNEKPYKCEFCSKSFKVKTRLTQHLTTHTGVSRYVCESCQKAFTCSTTLKKHLLKCKLAFDVLPEEHQLVLPEIEYIEMTETNGETQTVILDTSQQSFETMYLGDVQLEQIVTEEAMEVKEPVQEEVFVCSECNMAFNSFELAQQHILTSHA</sequence>
<feature type="domain" description="C2H2-type" evidence="12">
    <location>
        <begin position="1007"/>
        <end position="1035"/>
    </location>
</feature>
<evidence type="ECO:0000256" key="1">
    <source>
        <dbReference type="ARBA" id="ARBA00004123"/>
    </source>
</evidence>
<evidence type="ECO:0000256" key="9">
    <source>
        <dbReference type="ARBA" id="ARBA00023242"/>
    </source>
</evidence>
<dbReference type="SMART" id="SM00355">
    <property type="entry name" value="ZnF_C2H2"/>
    <property type="match status" value="16"/>
</dbReference>
<dbReference type="AlphaFoldDB" id="A0AAN8PGB1"/>
<evidence type="ECO:0000256" key="10">
    <source>
        <dbReference type="PROSITE-ProRule" id="PRU00042"/>
    </source>
</evidence>
<organism evidence="13 14">
    <name type="scientific">Patella caerulea</name>
    <name type="common">Rayed Mediterranean limpet</name>
    <dbReference type="NCBI Taxonomy" id="87958"/>
    <lineage>
        <taxon>Eukaryota</taxon>
        <taxon>Metazoa</taxon>
        <taxon>Spiralia</taxon>
        <taxon>Lophotrochozoa</taxon>
        <taxon>Mollusca</taxon>
        <taxon>Gastropoda</taxon>
        <taxon>Patellogastropoda</taxon>
        <taxon>Patelloidea</taxon>
        <taxon>Patellidae</taxon>
        <taxon>Patella</taxon>
    </lineage>
</organism>
<evidence type="ECO:0000313" key="14">
    <source>
        <dbReference type="Proteomes" id="UP001347796"/>
    </source>
</evidence>
<evidence type="ECO:0000256" key="8">
    <source>
        <dbReference type="ARBA" id="ARBA00023163"/>
    </source>
</evidence>
<evidence type="ECO:0000256" key="6">
    <source>
        <dbReference type="ARBA" id="ARBA00023015"/>
    </source>
</evidence>
<dbReference type="FunFam" id="3.30.160.60:FF:000325">
    <property type="entry name" value="ZFP90 zinc finger protein"/>
    <property type="match status" value="1"/>
</dbReference>